<dbReference type="InterPro" id="IPR023393">
    <property type="entry name" value="START-like_dom_sf"/>
</dbReference>
<accession>A0A2H9VP43</accession>
<comment type="similarity">
    <text evidence="1">Belongs to the AHA1 family.</text>
</comment>
<sequence length="151" mass="17405">MENNDTRELLITRTLNAPIELVWEVWSNPEHIAKWWGPTGFTNTITKMDMVAGGEWVLTMHGPDGTNYPGKHFFKEVIEFKRICYEHFHPHFVATIDFEADGDQTHLTWHMVFDTTEILQAVIKAHNAAEGLKQNIEKLSAYLANKMNNHA</sequence>
<dbReference type="InterPro" id="IPR013538">
    <property type="entry name" value="ASHA1/2-like_C"/>
</dbReference>
<dbReference type="Proteomes" id="UP000242687">
    <property type="component" value="Unassembled WGS sequence"/>
</dbReference>
<evidence type="ECO:0000313" key="4">
    <source>
        <dbReference type="Proteomes" id="UP000242687"/>
    </source>
</evidence>
<dbReference type="RefSeq" id="WP_100342423.1">
    <property type="nucleotide sequence ID" value="NZ_PGFJ01000002.1"/>
</dbReference>
<keyword evidence="4" id="KW-1185">Reference proteome</keyword>
<organism evidence="3 4">
    <name type="scientific">Mucilaginibacter auburnensis</name>
    <dbReference type="NCBI Taxonomy" id="1457233"/>
    <lineage>
        <taxon>Bacteria</taxon>
        <taxon>Pseudomonadati</taxon>
        <taxon>Bacteroidota</taxon>
        <taxon>Sphingobacteriia</taxon>
        <taxon>Sphingobacteriales</taxon>
        <taxon>Sphingobacteriaceae</taxon>
        <taxon>Mucilaginibacter</taxon>
    </lineage>
</organism>
<proteinExistence type="inferred from homology"/>
<evidence type="ECO:0000313" key="3">
    <source>
        <dbReference type="EMBL" id="PJJ80129.1"/>
    </source>
</evidence>
<dbReference type="EMBL" id="PGFJ01000002">
    <property type="protein sequence ID" value="PJJ80129.1"/>
    <property type="molecule type" value="Genomic_DNA"/>
</dbReference>
<reference evidence="3 4" key="1">
    <citation type="submission" date="2017-11" db="EMBL/GenBank/DDBJ databases">
        <title>Genomic Encyclopedia of Archaeal and Bacterial Type Strains, Phase II (KMG-II): From Individual Species to Whole Genera.</title>
        <authorList>
            <person name="Goeker M."/>
        </authorList>
    </citation>
    <scope>NUCLEOTIDE SEQUENCE [LARGE SCALE GENOMIC DNA]</scope>
    <source>
        <strain evidence="3 4">DSM 28175</strain>
    </source>
</reference>
<protein>
    <submittedName>
        <fullName evidence="3">Uncharacterized protein YndB with AHSA1/START domain</fullName>
    </submittedName>
</protein>
<name>A0A2H9VP43_9SPHI</name>
<dbReference type="SUPFAM" id="SSF55961">
    <property type="entry name" value="Bet v1-like"/>
    <property type="match status" value="1"/>
</dbReference>
<evidence type="ECO:0000256" key="1">
    <source>
        <dbReference type="ARBA" id="ARBA00006817"/>
    </source>
</evidence>
<gene>
    <name evidence="3" type="ORF">CLV57_3274</name>
</gene>
<dbReference type="OrthoDB" id="384974at2"/>
<evidence type="ECO:0000259" key="2">
    <source>
        <dbReference type="Pfam" id="PF08327"/>
    </source>
</evidence>
<dbReference type="AlphaFoldDB" id="A0A2H9VP43"/>
<feature type="domain" description="Activator of Hsp90 ATPase homologue 1/2-like C-terminal" evidence="2">
    <location>
        <begin position="16"/>
        <end position="143"/>
    </location>
</feature>
<dbReference type="Gene3D" id="3.30.530.20">
    <property type="match status" value="1"/>
</dbReference>
<comment type="caution">
    <text evidence="3">The sequence shown here is derived from an EMBL/GenBank/DDBJ whole genome shotgun (WGS) entry which is preliminary data.</text>
</comment>
<dbReference type="Pfam" id="PF08327">
    <property type="entry name" value="AHSA1"/>
    <property type="match status" value="1"/>
</dbReference>